<protein>
    <submittedName>
        <fullName evidence="1">Uncharacterized protein</fullName>
    </submittedName>
</protein>
<evidence type="ECO:0000313" key="1">
    <source>
        <dbReference type="EMBL" id="CAB4125226.1"/>
    </source>
</evidence>
<sequence>MAESNYYLGSKIGGLVQSQNSRGSQQGALLFGRVIKIALDESTEILDAQGNILPIGTILYRDIAAEKETKATEYPALPLHTNIKQFPLLNEVVMLVQGPTSDIQTNVGTKDVYYSTVVNLWGSNHHNALPEPNTDISTILGKDVKELSDINPMYPFPGDVLIEGRQGQSIRLGGNMSPKNILVDNSNNAKPFVLISNGQIKTDNGIDYIVEDINKDPNSLYFLSDHKSDLIAVNTKRDSYDVVPIGPDQYVGNQVIINGGRLFFNAKEDSAFISAKESIGLNARTLNFDATDYFCVDSKKIYLGVKARTSNTKEPVVLGTQLENWLTSLLDTLESVAIAMSSASSVTGGPVATLNTAGPELQAIIKSLKTQTKLFQSKKVFTE</sequence>
<name>A0A6J5KW02_9CAUD</name>
<reference evidence="1" key="1">
    <citation type="submission" date="2020-04" db="EMBL/GenBank/DDBJ databases">
        <authorList>
            <person name="Chiriac C."/>
            <person name="Salcher M."/>
            <person name="Ghai R."/>
            <person name="Kavagutti S V."/>
        </authorList>
    </citation>
    <scope>NUCLEOTIDE SEQUENCE</scope>
</reference>
<dbReference type="EMBL" id="LR796188">
    <property type="protein sequence ID" value="CAB4125226.1"/>
    <property type="molecule type" value="Genomic_DNA"/>
</dbReference>
<proteinExistence type="predicted"/>
<gene>
    <name evidence="1" type="ORF">UFOVP54_86</name>
</gene>
<accession>A0A6J5KW02</accession>
<organism evidence="1">
    <name type="scientific">uncultured Caudovirales phage</name>
    <dbReference type="NCBI Taxonomy" id="2100421"/>
    <lineage>
        <taxon>Viruses</taxon>
        <taxon>Duplodnaviria</taxon>
        <taxon>Heunggongvirae</taxon>
        <taxon>Uroviricota</taxon>
        <taxon>Caudoviricetes</taxon>
        <taxon>Peduoviridae</taxon>
        <taxon>Maltschvirus</taxon>
        <taxon>Maltschvirus maltsch</taxon>
    </lineage>
</organism>